<dbReference type="PROSITE" id="PS00681">
    <property type="entry name" value="CHAPERONINS_CPN10"/>
    <property type="match status" value="1"/>
</dbReference>
<comment type="function">
    <text evidence="3 4">Together with the chaperonin GroEL, plays an essential role in assisting protein folding. The GroEL-GroES system forms a nano-cage that allows encapsulation of the non-native substrate proteins and provides a physical environment optimized to promote and accelerate protein folding. GroES binds to the apical surface of the GroEL ring, thereby capping the opening of the GroEL channel.</text>
</comment>
<dbReference type="GO" id="GO:0044183">
    <property type="term" value="F:protein folding chaperone"/>
    <property type="evidence" value="ECO:0007669"/>
    <property type="project" value="InterPro"/>
</dbReference>
<evidence type="ECO:0000256" key="2">
    <source>
        <dbReference type="ARBA" id="ARBA00023186"/>
    </source>
</evidence>
<dbReference type="PANTHER" id="PTHR10772:SF58">
    <property type="entry name" value="CO-CHAPERONIN GROES"/>
    <property type="match status" value="1"/>
</dbReference>
<dbReference type="NCBIfam" id="NF001534">
    <property type="entry name" value="PRK00364.2-5"/>
    <property type="match status" value="1"/>
</dbReference>
<dbReference type="GO" id="GO:0005737">
    <property type="term" value="C:cytoplasm"/>
    <property type="evidence" value="ECO:0007669"/>
    <property type="project" value="UniProtKB-SubCell"/>
</dbReference>
<sequence>MANIKPLEDRIVVQIVEAEQTTASGLVIPDTAKEKPQEAKVVAVGPGRVDDKGNRIPVDVAEGDIVIFSKYGGTEVKYDGAEYLVLSARDVLAVVTK</sequence>
<dbReference type="CDD" id="cd00320">
    <property type="entry name" value="cpn10"/>
    <property type="match status" value="1"/>
</dbReference>
<dbReference type="KEGG" id="rter:IDM49_03525"/>
<dbReference type="InterPro" id="IPR020818">
    <property type="entry name" value="Chaperonin_GroES"/>
</dbReference>
<dbReference type="AlphaFoldDB" id="A0A7H2BFA7"/>
<comment type="similarity">
    <text evidence="1 3 4">Belongs to the GroES chaperonin family.</text>
</comment>
<dbReference type="InterPro" id="IPR037124">
    <property type="entry name" value="Chaperonin_GroES_sf"/>
</dbReference>
<dbReference type="NCBIfam" id="NF001531">
    <property type="entry name" value="PRK00364.2-2"/>
    <property type="match status" value="1"/>
</dbReference>
<keyword evidence="3" id="KW-0963">Cytoplasm</keyword>
<dbReference type="InterPro" id="IPR011032">
    <property type="entry name" value="GroES-like_sf"/>
</dbReference>
<evidence type="ECO:0000256" key="4">
    <source>
        <dbReference type="RuleBase" id="RU000535"/>
    </source>
</evidence>
<dbReference type="EMBL" id="CP061539">
    <property type="protein sequence ID" value="QNV38353.1"/>
    <property type="molecule type" value="Genomic_DNA"/>
</dbReference>
<evidence type="ECO:0000313" key="5">
    <source>
        <dbReference type="EMBL" id="QNV38353.1"/>
    </source>
</evidence>
<dbReference type="InterPro" id="IPR018369">
    <property type="entry name" value="Chaprnonin_Cpn10_CS"/>
</dbReference>
<dbReference type="GO" id="GO:0046872">
    <property type="term" value="F:metal ion binding"/>
    <property type="evidence" value="ECO:0007669"/>
    <property type="project" value="TreeGrafter"/>
</dbReference>
<dbReference type="GO" id="GO:0051087">
    <property type="term" value="F:protein-folding chaperone binding"/>
    <property type="evidence" value="ECO:0007669"/>
    <property type="project" value="TreeGrafter"/>
</dbReference>
<dbReference type="PANTHER" id="PTHR10772">
    <property type="entry name" value="10 KDA HEAT SHOCK PROTEIN"/>
    <property type="match status" value="1"/>
</dbReference>
<comment type="subunit">
    <text evidence="3">Heptamer of 7 subunits arranged in a ring. Interacts with the chaperonin GroEL.</text>
</comment>
<name>A0A7H2BFA7_9MICC</name>
<dbReference type="GO" id="GO:0005524">
    <property type="term" value="F:ATP binding"/>
    <property type="evidence" value="ECO:0007669"/>
    <property type="project" value="InterPro"/>
</dbReference>
<comment type="subcellular location">
    <subcellularLocation>
        <location evidence="3">Cytoplasm</location>
    </subcellularLocation>
</comment>
<accession>A0A7H2BFA7</accession>
<dbReference type="Gene3D" id="2.30.33.40">
    <property type="entry name" value="GroES chaperonin"/>
    <property type="match status" value="1"/>
</dbReference>
<dbReference type="Proteomes" id="UP000516404">
    <property type="component" value="Chromosome"/>
</dbReference>
<dbReference type="GO" id="GO:0051082">
    <property type="term" value="F:unfolded protein binding"/>
    <property type="evidence" value="ECO:0007669"/>
    <property type="project" value="TreeGrafter"/>
</dbReference>
<dbReference type="FunFam" id="2.30.33.40:FF:000001">
    <property type="entry name" value="10 kDa chaperonin"/>
    <property type="match status" value="1"/>
</dbReference>
<dbReference type="PRINTS" id="PR00297">
    <property type="entry name" value="CHAPERONIN10"/>
</dbReference>
<dbReference type="Pfam" id="PF00166">
    <property type="entry name" value="Cpn10"/>
    <property type="match status" value="1"/>
</dbReference>
<keyword evidence="2 3" id="KW-0143">Chaperone</keyword>
<evidence type="ECO:0000256" key="1">
    <source>
        <dbReference type="ARBA" id="ARBA00006975"/>
    </source>
</evidence>
<reference evidence="5 6" key="1">
    <citation type="submission" date="2020-09" db="EMBL/GenBank/DDBJ databases">
        <title>Investigation of environmental microbes.</title>
        <authorList>
            <person name="Ou Y."/>
            <person name="Kang Q."/>
        </authorList>
    </citation>
    <scope>NUCLEOTIDE SEQUENCE [LARGE SCALE GENOMIC DNA]</scope>
    <source>
        <strain evidence="5 6">KJZ-14</strain>
    </source>
</reference>
<evidence type="ECO:0000313" key="6">
    <source>
        <dbReference type="Proteomes" id="UP000516404"/>
    </source>
</evidence>
<dbReference type="SUPFAM" id="SSF50129">
    <property type="entry name" value="GroES-like"/>
    <property type="match status" value="1"/>
</dbReference>
<protein>
    <recommendedName>
        <fullName evidence="3">Co-chaperonin GroES</fullName>
    </recommendedName>
    <alternativeName>
        <fullName evidence="3">10 kDa chaperonin</fullName>
    </alternativeName>
    <alternativeName>
        <fullName evidence="3">Chaperonin-10</fullName>
        <shortName evidence="3">Cpn10</shortName>
    </alternativeName>
</protein>
<proteinExistence type="inferred from homology"/>
<gene>
    <name evidence="3 5" type="primary">groES</name>
    <name evidence="3" type="synonym">groS</name>
    <name evidence="5" type="ORF">IDM49_03525</name>
</gene>
<dbReference type="NCBIfam" id="NF001530">
    <property type="entry name" value="PRK00364.1-6"/>
    <property type="match status" value="1"/>
</dbReference>
<keyword evidence="6" id="KW-1185">Reference proteome</keyword>
<dbReference type="HAMAP" id="MF_00580">
    <property type="entry name" value="CH10"/>
    <property type="match status" value="1"/>
</dbReference>
<evidence type="ECO:0000256" key="3">
    <source>
        <dbReference type="HAMAP-Rule" id="MF_00580"/>
    </source>
</evidence>
<organism evidence="5 6">
    <name type="scientific">Rothia terrae</name>
    <dbReference type="NCBI Taxonomy" id="396015"/>
    <lineage>
        <taxon>Bacteria</taxon>
        <taxon>Bacillati</taxon>
        <taxon>Actinomycetota</taxon>
        <taxon>Actinomycetes</taxon>
        <taxon>Micrococcales</taxon>
        <taxon>Micrococcaceae</taxon>
        <taxon>Rothia</taxon>
    </lineage>
</organism>
<dbReference type="SMART" id="SM00883">
    <property type="entry name" value="Cpn10"/>
    <property type="match status" value="1"/>
</dbReference>
<dbReference type="NCBIfam" id="NF001533">
    <property type="entry name" value="PRK00364.2-4"/>
    <property type="match status" value="1"/>
</dbReference>